<dbReference type="PANTHER" id="PTHR16127:SF13">
    <property type="entry name" value="GH01188P"/>
    <property type="match status" value="1"/>
</dbReference>
<comment type="similarity">
    <text evidence="1">Belongs to the taxilin family.</text>
</comment>
<evidence type="ECO:0000256" key="3">
    <source>
        <dbReference type="SAM" id="MobiDB-lite"/>
    </source>
</evidence>
<reference evidence="4" key="1">
    <citation type="submission" date="2020-05" db="EMBL/GenBank/DDBJ databases">
        <title>Phylogenomic resolution of chytrid fungi.</title>
        <authorList>
            <person name="Stajich J.E."/>
            <person name="Amses K."/>
            <person name="Simmons R."/>
            <person name="Seto K."/>
            <person name="Myers J."/>
            <person name="Bonds A."/>
            <person name="Quandt C.A."/>
            <person name="Barry K."/>
            <person name="Liu P."/>
            <person name="Grigoriev I."/>
            <person name="Longcore J.E."/>
            <person name="James T.Y."/>
        </authorList>
    </citation>
    <scope>NUCLEOTIDE SEQUENCE</scope>
    <source>
        <strain evidence="4">JEL0476</strain>
    </source>
</reference>
<feature type="region of interest" description="Disordered" evidence="3">
    <location>
        <begin position="416"/>
        <end position="441"/>
    </location>
</feature>
<evidence type="ECO:0000313" key="4">
    <source>
        <dbReference type="EMBL" id="KAJ3202027.1"/>
    </source>
</evidence>
<evidence type="ECO:0000313" key="5">
    <source>
        <dbReference type="Proteomes" id="UP001211065"/>
    </source>
</evidence>
<sequence length="615" mass="72915">MEKQLVITNKKNNKGNNNNTTNNIVITTNSISNSSIEELITQKINSLNFSENDKNGKIKIEIKLEQKDINKILNQSLINNNQLNNVSQPTHSHSINHSSFPNNDHVQKQLDDLHKKTKQINEKQLLLGLKQRELNKLEADQLIEQQNLHNDLERENLEIAKLLKLEQENLNSVLNNQNNCYNYNIEFISTKYLNNFENFKRLQFKTEFLDLNLNLKIKQYDILEFDKNKVENQKLKLEALCREFQNKSILLKDELDNLYKTEKEKRDLLEKNFEISLNELNLIMEKKSNEKKNLDLENETLKNKLSNLTKQYELRELHFQSVLKSKDLELQLQRVRLEKDLSSHKLELRNLLKKFKFAEQTLVKSNDIFTEFQKERNGINDLKTALNLEVEKNKKLRNLCKALQEERKELMMKLKKSKEEIPPEKISNSCTSPSHAKNNVDSINEEDNFNLKKSNFIKIIKEENLKLETENKKFNLKFDELHKNFDEICQETKKTKELLNTEKQKNFKLNKLYQLNKKEYLELKKQETFVKLKLNQYKENFDDNNNNILLKKNNNNFFEINKLEESVNNQLEETLENLDYDYDGEDDIPLDAEASFTSNEEEAFFTDEDNLPDDN</sequence>
<feature type="coiled-coil region" evidence="2">
    <location>
        <begin position="103"/>
        <end position="169"/>
    </location>
</feature>
<name>A0AAD5XUS9_9FUNG</name>
<gene>
    <name evidence="4" type="ORF">HK099_002021</name>
</gene>
<comment type="caution">
    <text evidence="4">The sequence shown here is derived from an EMBL/GenBank/DDBJ whole genome shotgun (WGS) entry which is preliminary data.</text>
</comment>
<proteinExistence type="inferred from homology"/>
<feature type="non-terminal residue" evidence="4">
    <location>
        <position position="615"/>
    </location>
</feature>
<keyword evidence="5" id="KW-1185">Reference proteome</keyword>
<dbReference type="InterPro" id="IPR026183">
    <property type="entry name" value="Taxilin_fam"/>
</dbReference>
<feature type="compositionally biased region" description="Polar residues" evidence="3">
    <location>
        <begin position="428"/>
        <end position="441"/>
    </location>
</feature>
<keyword evidence="2" id="KW-0175">Coiled coil</keyword>
<evidence type="ECO:0000256" key="2">
    <source>
        <dbReference type="SAM" id="Coils"/>
    </source>
</evidence>
<organism evidence="4 5">
    <name type="scientific">Clydaea vesicula</name>
    <dbReference type="NCBI Taxonomy" id="447962"/>
    <lineage>
        <taxon>Eukaryota</taxon>
        <taxon>Fungi</taxon>
        <taxon>Fungi incertae sedis</taxon>
        <taxon>Chytridiomycota</taxon>
        <taxon>Chytridiomycota incertae sedis</taxon>
        <taxon>Chytridiomycetes</taxon>
        <taxon>Lobulomycetales</taxon>
        <taxon>Lobulomycetaceae</taxon>
        <taxon>Clydaea</taxon>
    </lineage>
</organism>
<dbReference type="Proteomes" id="UP001211065">
    <property type="component" value="Unassembled WGS sequence"/>
</dbReference>
<protein>
    <submittedName>
        <fullName evidence="4">Uncharacterized protein</fullName>
    </submittedName>
</protein>
<dbReference type="Pfam" id="PF09728">
    <property type="entry name" value="Taxilin"/>
    <property type="match status" value="1"/>
</dbReference>
<dbReference type="PANTHER" id="PTHR16127">
    <property type="entry name" value="TAXILIN"/>
    <property type="match status" value="1"/>
</dbReference>
<dbReference type="AlphaFoldDB" id="A0AAD5XUS9"/>
<dbReference type="EMBL" id="JADGJW010001634">
    <property type="protein sequence ID" value="KAJ3202027.1"/>
    <property type="molecule type" value="Genomic_DNA"/>
</dbReference>
<dbReference type="GO" id="GO:0019905">
    <property type="term" value="F:syntaxin binding"/>
    <property type="evidence" value="ECO:0007669"/>
    <property type="project" value="InterPro"/>
</dbReference>
<evidence type="ECO:0000256" key="1">
    <source>
        <dbReference type="ARBA" id="ARBA00009550"/>
    </source>
</evidence>
<accession>A0AAD5XUS9</accession>